<dbReference type="EMBL" id="VTEG01000042">
    <property type="protein sequence ID" value="TYR94147.1"/>
    <property type="molecule type" value="Genomic_DNA"/>
</dbReference>
<dbReference type="Proteomes" id="UP000323317">
    <property type="component" value="Unassembled WGS sequence"/>
</dbReference>
<accession>A0A5D4K8M2</accession>
<dbReference type="AlphaFoldDB" id="A0A5D4K8M2"/>
<dbReference type="GO" id="GO:0003677">
    <property type="term" value="F:DNA binding"/>
    <property type="evidence" value="ECO:0007669"/>
    <property type="project" value="InterPro"/>
</dbReference>
<organism evidence="1 3">
    <name type="scientific">Rossellomorea vietnamensis</name>
    <dbReference type="NCBI Taxonomy" id="218284"/>
    <lineage>
        <taxon>Bacteria</taxon>
        <taxon>Bacillati</taxon>
        <taxon>Bacillota</taxon>
        <taxon>Bacilli</taxon>
        <taxon>Bacillales</taxon>
        <taxon>Bacillaceae</taxon>
        <taxon>Rossellomorea</taxon>
    </lineage>
</organism>
<evidence type="ECO:0000313" key="4">
    <source>
        <dbReference type="Proteomes" id="UP000325182"/>
    </source>
</evidence>
<name>A0A5D4K8M2_9BACI</name>
<sequence length="53" mass="6084">MNRNMNHKINQVSEDTLVIGIDIAKKKHFACAMDDRGRVLQKSFPFFQSQAGF</sequence>
<dbReference type="Proteomes" id="UP000325182">
    <property type="component" value="Unassembled WGS sequence"/>
</dbReference>
<evidence type="ECO:0000313" key="1">
    <source>
        <dbReference type="EMBL" id="TYR72403.1"/>
    </source>
</evidence>
<dbReference type="GO" id="GO:0006313">
    <property type="term" value="P:DNA transposition"/>
    <property type="evidence" value="ECO:0007669"/>
    <property type="project" value="InterPro"/>
</dbReference>
<gene>
    <name evidence="1" type="ORF">FZC79_22700</name>
    <name evidence="2" type="ORF">FZC84_22750</name>
</gene>
<feature type="non-terminal residue" evidence="1">
    <location>
        <position position="53"/>
    </location>
</feature>
<comment type="caution">
    <text evidence="1">The sequence shown here is derived from an EMBL/GenBank/DDBJ whole genome shotgun (WGS) entry which is preliminary data.</text>
</comment>
<dbReference type="GO" id="GO:0004803">
    <property type="term" value="F:transposase activity"/>
    <property type="evidence" value="ECO:0007669"/>
    <property type="project" value="InterPro"/>
</dbReference>
<protein>
    <submittedName>
        <fullName evidence="1">IS110 family transposase</fullName>
    </submittedName>
</protein>
<proteinExistence type="predicted"/>
<evidence type="ECO:0000313" key="3">
    <source>
        <dbReference type="Proteomes" id="UP000323317"/>
    </source>
</evidence>
<dbReference type="RefSeq" id="WP_148948899.1">
    <property type="nucleotide sequence ID" value="NZ_VTEG01000042.1"/>
</dbReference>
<reference evidence="3 4" key="1">
    <citation type="submission" date="2019-08" db="EMBL/GenBank/DDBJ databases">
        <title>Bacillus genomes from the desert of Cuatro Cienegas, Coahuila.</title>
        <authorList>
            <person name="Olmedo-Alvarez G."/>
        </authorList>
    </citation>
    <scope>NUCLEOTIDE SEQUENCE [LARGE SCALE GENOMIC DNA]</scope>
    <source>
        <strain evidence="2 4">CH128b_4D</strain>
        <strain evidence="1 3">CH40_1T</strain>
    </source>
</reference>
<evidence type="ECO:0000313" key="2">
    <source>
        <dbReference type="EMBL" id="TYR94147.1"/>
    </source>
</evidence>
<dbReference type="EMBL" id="VTEH01000042">
    <property type="protein sequence ID" value="TYR72403.1"/>
    <property type="molecule type" value="Genomic_DNA"/>
</dbReference>